<protein>
    <submittedName>
        <fullName evidence="1">Uncharacterized protein</fullName>
    </submittedName>
</protein>
<sequence length="236" mass="26194">MPEVSSDWLTHQWILAGIVSASSRFIPIPFVDDLVRDQCRRFVVSRTLATEGSQTGVSLETLKPYYSSGGGCLGGCLATVAKAPLKLLLFPIRKIVSVVTSVRGVPLEIMRMVLLGRTLRRYITNDEIAIDPAYAAQMRMSFEESFARMDFRVARAAMSDALASVSGWKTDAMESAKRIASKNNTHSDTLETSDDIESGAAKVQEVLDRPEIVKLFAEFDRRFDERMQASLFDQSS</sequence>
<comment type="caution">
    <text evidence="1">The sequence shown here is derived from an EMBL/GenBank/DDBJ whole genome shotgun (WGS) entry which is preliminary data.</text>
</comment>
<name>A0ABT0U9X4_9BACT</name>
<reference evidence="1 2" key="1">
    <citation type="journal article" date="2022" name="Syst. Appl. Microbiol.">
        <title>Rhodopirellula aestuarii sp. nov., a novel member of the genus Rhodopirellula isolated from brackish sediments collected in the Tagus River estuary, Portugal.</title>
        <authorList>
            <person name="Vitorino I.R."/>
            <person name="Klimek D."/>
            <person name="Calusinska M."/>
            <person name="Lobo-da-Cunha A."/>
            <person name="Vasconcelos V."/>
            <person name="Lage O.M."/>
        </authorList>
    </citation>
    <scope>NUCLEOTIDE SEQUENCE [LARGE SCALE GENOMIC DNA]</scope>
    <source>
        <strain evidence="1 2">ICT_H3.1</strain>
    </source>
</reference>
<dbReference type="RefSeq" id="WP_250931448.1">
    <property type="nucleotide sequence ID" value="NZ_JAMQBK010000063.1"/>
</dbReference>
<dbReference type="Proteomes" id="UP001202961">
    <property type="component" value="Unassembled WGS sequence"/>
</dbReference>
<evidence type="ECO:0000313" key="2">
    <source>
        <dbReference type="Proteomes" id="UP001202961"/>
    </source>
</evidence>
<gene>
    <name evidence="1" type="ORF">NB063_23905</name>
</gene>
<dbReference type="EMBL" id="JAMQBK010000063">
    <property type="protein sequence ID" value="MCM2373670.1"/>
    <property type="molecule type" value="Genomic_DNA"/>
</dbReference>
<proteinExistence type="predicted"/>
<evidence type="ECO:0000313" key="1">
    <source>
        <dbReference type="EMBL" id="MCM2373670.1"/>
    </source>
</evidence>
<keyword evidence="2" id="KW-1185">Reference proteome</keyword>
<organism evidence="1 2">
    <name type="scientific">Aporhodopirellula aestuarii</name>
    <dbReference type="NCBI Taxonomy" id="2950107"/>
    <lineage>
        <taxon>Bacteria</taxon>
        <taxon>Pseudomonadati</taxon>
        <taxon>Planctomycetota</taxon>
        <taxon>Planctomycetia</taxon>
        <taxon>Pirellulales</taxon>
        <taxon>Pirellulaceae</taxon>
        <taxon>Aporhodopirellula</taxon>
    </lineage>
</organism>
<accession>A0ABT0U9X4</accession>